<dbReference type="InterPro" id="IPR036869">
    <property type="entry name" value="J_dom_sf"/>
</dbReference>
<evidence type="ECO:0000256" key="2">
    <source>
        <dbReference type="SAM" id="MobiDB-lite"/>
    </source>
</evidence>
<keyword evidence="3" id="KW-0472">Membrane</keyword>
<feature type="region of interest" description="Disordered" evidence="2">
    <location>
        <begin position="56"/>
        <end position="95"/>
    </location>
</feature>
<keyword evidence="3" id="KW-0812">Transmembrane</keyword>
<dbReference type="PROSITE" id="PS50076">
    <property type="entry name" value="DNAJ_2"/>
    <property type="match status" value="1"/>
</dbReference>
<dbReference type="CDD" id="cd06257">
    <property type="entry name" value="DnaJ"/>
    <property type="match status" value="1"/>
</dbReference>
<dbReference type="InterPro" id="IPR001623">
    <property type="entry name" value="DnaJ_domain"/>
</dbReference>
<dbReference type="Proteomes" id="UP000190837">
    <property type="component" value="Unassembled WGS sequence"/>
</dbReference>
<evidence type="ECO:0000256" key="1">
    <source>
        <dbReference type="ARBA" id="ARBA00023186"/>
    </source>
</evidence>
<dbReference type="RefSeq" id="WP_079541253.1">
    <property type="nucleotide sequence ID" value="NZ_FKLO01000060.1"/>
</dbReference>
<dbReference type="Gene3D" id="1.10.287.110">
    <property type="entry name" value="DnaJ domain"/>
    <property type="match status" value="1"/>
</dbReference>
<accession>A0A1C3HPC9</accession>
<feature type="compositionally biased region" description="Low complexity" evidence="2">
    <location>
        <begin position="70"/>
        <end position="95"/>
    </location>
</feature>
<feature type="region of interest" description="Disordered" evidence="2">
    <location>
        <begin position="125"/>
        <end position="146"/>
    </location>
</feature>
<organism evidence="5 6">
    <name type="scientific">Cardiobacterium hominis</name>
    <dbReference type="NCBI Taxonomy" id="2718"/>
    <lineage>
        <taxon>Bacteria</taxon>
        <taxon>Pseudomonadati</taxon>
        <taxon>Pseudomonadota</taxon>
        <taxon>Gammaproteobacteria</taxon>
        <taxon>Cardiobacteriales</taxon>
        <taxon>Cardiobacteriaceae</taxon>
        <taxon>Cardiobacterium</taxon>
    </lineage>
</organism>
<evidence type="ECO:0000256" key="3">
    <source>
        <dbReference type="SAM" id="Phobius"/>
    </source>
</evidence>
<keyword evidence="1" id="KW-0143">Chaperone</keyword>
<dbReference type="AlphaFoldDB" id="A0A1C3HPC9"/>
<reference evidence="6" key="1">
    <citation type="submission" date="2016-04" db="EMBL/GenBank/DDBJ databases">
        <authorList>
            <person name="Tagini F."/>
        </authorList>
    </citation>
    <scope>NUCLEOTIDE SEQUENCE [LARGE SCALE GENOMIC DNA]</scope>
    <source>
        <strain evidence="6">CHUV0807</strain>
    </source>
</reference>
<feature type="domain" description="J" evidence="4">
    <location>
        <begin position="2"/>
        <end position="63"/>
    </location>
</feature>
<evidence type="ECO:0000313" key="6">
    <source>
        <dbReference type="Proteomes" id="UP000190837"/>
    </source>
</evidence>
<feature type="transmembrane region" description="Helical" evidence="3">
    <location>
        <begin position="581"/>
        <end position="602"/>
    </location>
</feature>
<feature type="transmembrane region" description="Helical" evidence="3">
    <location>
        <begin position="313"/>
        <end position="346"/>
    </location>
</feature>
<evidence type="ECO:0000259" key="4">
    <source>
        <dbReference type="PROSITE" id="PS50076"/>
    </source>
</evidence>
<sequence>MSCWQTLGIAPTSDEAAIKKAYAARIRKHRPDRDPEGFRAVRAAYEEALRLRVHIRPHHEKKMQRRRAAEAAPDAASAAMADQNPPAAAETPHTPPDTAYYGYIATLPPEITEALREPENVAYLERPAPHERETAPHDYRDRPADSRENPAALLARLQGAWEAANSDEALLAILQAQADEAALQHIDLRSDYLDALRQHLASRDHLPRSTIWAGEQYQLHHSHDAEYRRRYLAARVALNQPPEFIHSPRYAALADWLQQSPWRRRLALWRDWTVSREHPAYRQWQALYHDLAPQLRSASAPGLDRQLFYRRSLLVATSLALAGIASLGGNTAGVVQILLVLFYNIYLATSDFPEYDLAKYHLYRSSPPLRTLDHAYHPLPYGAYWLLADLAVIARTLTAPEPPWTGFAALWFILRFFQTLWSLKRAVLVGWQPQDVPDAAQPLMTTAIQLACLGLWLPRALNGEAMPLLYAITALLGIGLYGLCWLRLPADQSAQRRTMLDLAPAVLIPPLAFLGDSDPYYSAGALLLAPLLALDLYYQYSPRWRDVLPLAAFAIAVETTAVLYLGASLHRLGAWSAAHGIGYLPVFVLGVLLALHYLAWLLQGFANDEPLRG</sequence>
<gene>
    <name evidence="5" type="ORF">CHUV0807_1745</name>
</gene>
<keyword evidence="3" id="KW-1133">Transmembrane helix</keyword>
<dbReference type="EMBL" id="FKLO01000060">
    <property type="protein sequence ID" value="SAZ04522.1"/>
    <property type="molecule type" value="Genomic_DNA"/>
</dbReference>
<feature type="transmembrane region" description="Helical" evidence="3">
    <location>
        <begin position="467"/>
        <end position="486"/>
    </location>
</feature>
<name>A0A1C3HPC9_9GAMM</name>
<feature type="compositionally biased region" description="Basic and acidic residues" evidence="2">
    <location>
        <begin position="127"/>
        <end position="146"/>
    </location>
</feature>
<protein>
    <recommendedName>
        <fullName evidence="4">J domain-containing protein</fullName>
    </recommendedName>
</protein>
<proteinExistence type="predicted"/>
<feature type="transmembrane region" description="Helical" evidence="3">
    <location>
        <begin position="550"/>
        <end position="569"/>
    </location>
</feature>
<feature type="compositionally biased region" description="Basic residues" evidence="2">
    <location>
        <begin position="56"/>
        <end position="66"/>
    </location>
</feature>
<dbReference type="SUPFAM" id="SSF46565">
    <property type="entry name" value="Chaperone J-domain"/>
    <property type="match status" value="1"/>
</dbReference>
<feature type="transmembrane region" description="Helical" evidence="3">
    <location>
        <begin position="520"/>
        <end position="538"/>
    </location>
</feature>
<evidence type="ECO:0000313" key="5">
    <source>
        <dbReference type="EMBL" id="SAZ04522.1"/>
    </source>
</evidence>